<keyword evidence="9 13" id="KW-0798">TonB box</keyword>
<dbReference type="PANTHER" id="PTHR32552:SF68">
    <property type="entry name" value="FERRICHROME OUTER MEMBRANE TRANSPORTER_PHAGE RECEPTOR"/>
    <property type="match status" value="1"/>
</dbReference>
<sequence length="804" mass="91553">MHTINSYNAKYMKRVLTILPLTALCISTMQAQHKNEYTNFADTTFNIQEVVATAARKPRPQITKLDVPMKYLPISINSITASSLELRGIRNIQDAVRFMPGVRFQTSYGAFQQLSIRGFDHSIMMIDGIRDERSAINNSYPVPDLSCIESIELLKGPASVLYGHSAVGGTLNIVRKSPSEKQSVNARLAYGSYENKEATLGMGGKLVGPVNYYANVNFSDQEGWRDNGNRRFSGYLALQAKMTERDILDVRGGFNRDFYGTEIGLPDLMANDVYNVQTGQLYLHKNEMLPGLDREARYNNESDFMKNHAWNVSTQYTHTFWNGAKLTDRLSYNNDDINYFGTEALDYLESDDPIYDHYYMKNGQKKYICLDSVYLSFPLRFSHIAKTVANTLELSGKFRTGEIKHTYMGGYSFVALNRTSYSGYNLGDDVQGPGLYSHVSVYDPHSMGYMTSKFSKATVTHHYSNSLYLQDMVEFNEQWKVLAALRYDFFRYMSASATTPTGRREYEEHSSFNMIKNKALTYRFGAVYLPHPNTSIYASFASFFKPIRTFYQDNVIYVGGDGNRFEPARNEEVFKPEKGYQAEVGLKYQLNNILSANASLFYIRKMNSTATLTNNYQEEVNGETTTMSVIGQVGVQDSKGFDFDVTLSPVSTLALTIGYGLNDSKIREMKEIKDPELIEAIYGNNPDETKQQLNSQEGNWQSNVPNQTFYAYGSYTIPRGVLKNLEFHLSSSYTGKVYRNTSNNSWFDPYWVTDFGMSYLLNNNIHLTFNLNNLFDNNYYNQALGQQMVPSMPRNFQVAISYTL</sequence>
<evidence type="ECO:0000259" key="16">
    <source>
        <dbReference type="Pfam" id="PF07715"/>
    </source>
</evidence>
<evidence type="ECO:0000259" key="15">
    <source>
        <dbReference type="Pfam" id="PF00593"/>
    </source>
</evidence>
<reference evidence="17 18" key="1">
    <citation type="submission" date="2015-09" db="EMBL/GenBank/DDBJ databases">
        <authorList>
            <consortium name="Pathogen Informatics"/>
        </authorList>
    </citation>
    <scope>NUCLEOTIDE SEQUENCE [LARGE SCALE GENOMIC DNA]</scope>
    <source>
        <strain evidence="17 18">2789STDY5608822</strain>
    </source>
</reference>
<dbReference type="InterPro" id="IPR036942">
    <property type="entry name" value="Beta-barrel_TonB_sf"/>
</dbReference>
<dbReference type="EMBL" id="CYYK01000007">
    <property type="protein sequence ID" value="CUO36929.1"/>
    <property type="molecule type" value="Genomic_DNA"/>
</dbReference>
<evidence type="ECO:0000256" key="7">
    <source>
        <dbReference type="ARBA" id="ARBA00023004"/>
    </source>
</evidence>
<keyword evidence="2 12" id="KW-0813">Transport</keyword>
<feature type="chain" id="PRO_5034166766" evidence="14">
    <location>
        <begin position="32"/>
        <end position="804"/>
    </location>
</feature>
<protein>
    <submittedName>
        <fullName evidence="17">Virulence-associated outer membrane protein Vir-90</fullName>
    </submittedName>
</protein>
<keyword evidence="7" id="KW-0408">Iron</keyword>
<evidence type="ECO:0000256" key="10">
    <source>
        <dbReference type="ARBA" id="ARBA00023136"/>
    </source>
</evidence>
<evidence type="ECO:0000256" key="14">
    <source>
        <dbReference type="SAM" id="SignalP"/>
    </source>
</evidence>
<dbReference type="GO" id="GO:0015344">
    <property type="term" value="F:siderophore uptake transmembrane transporter activity"/>
    <property type="evidence" value="ECO:0007669"/>
    <property type="project" value="TreeGrafter"/>
</dbReference>
<evidence type="ECO:0000256" key="5">
    <source>
        <dbReference type="ARBA" id="ARBA00022692"/>
    </source>
</evidence>
<proteinExistence type="inferred from homology"/>
<evidence type="ECO:0000256" key="3">
    <source>
        <dbReference type="ARBA" id="ARBA00022452"/>
    </source>
</evidence>
<comment type="similarity">
    <text evidence="12 13">Belongs to the TonB-dependent receptor family.</text>
</comment>
<evidence type="ECO:0000313" key="18">
    <source>
        <dbReference type="Proteomes" id="UP000095455"/>
    </source>
</evidence>
<evidence type="ECO:0000256" key="12">
    <source>
        <dbReference type="PROSITE-ProRule" id="PRU01360"/>
    </source>
</evidence>
<evidence type="ECO:0000256" key="6">
    <source>
        <dbReference type="ARBA" id="ARBA00022729"/>
    </source>
</evidence>
<dbReference type="AlphaFoldDB" id="A0A8D9L8Q7"/>
<feature type="domain" description="TonB-dependent receptor-like beta-barrel" evidence="15">
    <location>
        <begin position="290"/>
        <end position="774"/>
    </location>
</feature>
<dbReference type="PROSITE" id="PS52016">
    <property type="entry name" value="TONB_DEPENDENT_REC_3"/>
    <property type="match status" value="1"/>
</dbReference>
<name>A0A8D9L8Q7_PARDI</name>
<dbReference type="InterPro" id="IPR039426">
    <property type="entry name" value="TonB-dep_rcpt-like"/>
</dbReference>
<dbReference type="Pfam" id="PF07715">
    <property type="entry name" value="Plug"/>
    <property type="match status" value="1"/>
</dbReference>
<dbReference type="InterPro" id="IPR000531">
    <property type="entry name" value="Beta-barrel_TonB"/>
</dbReference>
<evidence type="ECO:0000256" key="13">
    <source>
        <dbReference type="RuleBase" id="RU003357"/>
    </source>
</evidence>
<comment type="caution">
    <text evidence="17">The sequence shown here is derived from an EMBL/GenBank/DDBJ whole genome shotgun (WGS) entry which is preliminary data.</text>
</comment>
<dbReference type="GO" id="GO:0009279">
    <property type="term" value="C:cell outer membrane"/>
    <property type="evidence" value="ECO:0007669"/>
    <property type="project" value="UniProtKB-SubCell"/>
</dbReference>
<evidence type="ECO:0000256" key="8">
    <source>
        <dbReference type="ARBA" id="ARBA00023065"/>
    </source>
</evidence>
<dbReference type="Gene3D" id="2.170.130.10">
    <property type="entry name" value="TonB-dependent receptor, plug domain"/>
    <property type="match status" value="1"/>
</dbReference>
<feature type="signal peptide" evidence="14">
    <location>
        <begin position="1"/>
        <end position="31"/>
    </location>
</feature>
<evidence type="ECO:0000256" key="9">
    <source>
        <dbReference type="ARBA" id="ARBA00023077"/>
    </source>
</evidence>
<evidence type="ECO:0000256" key="11">
    <source>
        <dbReference type="ARBA" id="ARBA00023237"/>
    </source>
</evidence>
<evidence type="ECO:0000256" key="1">
    <source>
        <dbReference type="ARBA" id="ARBA00004571"/>
    </source>
</evidence>
<keyword evidence="8" id="KW-0406">Ion transport</keyword>
<evidence type="ECO:0000256" key="2">
    <source>
        <dbReference type="ARBA" id="ARBA00022448"/>
    </source>
</evidence>
<dbReference type="SUPFAM" id="SSF56935">
    <property type="entry name" value="Porins"/>
    <property type="match status" value="1"/>
</dbReference>
<keyword evidence="3 12" id="KW-1134">Transmembrane beta strand</keyword>
<comment type="subcellular location">
    <subcellularLocation>
        <location evidence="1 12">Cell outer membrane</location>
        <topology evidence="1 12">Multi-pass membrane protein</topology>
    </subcellularLocation>
</comment>
<feature type="domain" description="TonB-dependent receptor plug" evidence="16">
    <location>
        <begin position="72"/>
        <end position="170"/>
    </location>
</feature>
<dbReference type="PANTHER" id="PTHR32552">
    <property type="entry name" value="FERRICHROME IRON RECEPTOR-RELATED"/>
    <property type="match status" value="1"/>
</dbReference>
<keyword evidence="6 14" id="KW-0732">Signal</keyword>
<dbReference type="Gene3D" id="2.40.170.20">
    <property type="entry name" value="TonB-dependent receptor, beta-barrel domain"/>
    <property type="match status" value="1"/>
</dbReference>
<evidence type="ECO:0000313" key="17">
    <source>
        <dbReference type="EMBL" id="CUO36929.1"/>
    </source>
</evidence>
<dbReference type="Proteomes" id="UP000095455">
    <property type="component" value="Unassembled WGS sequence"/>
</dbReference>
<dbReference type="InterPro" id="IPR037066">
    <property type="entry name" value="Plug_dom_sf"/>
</dbReference>
<keyword evidence="10 12" id="KW-0472">Membrane</keyword>
<dbReference type="InterPro" id="IPR012910">
    <property type="entry name" value="Plug_dom"/>
</dbReference>
<accession>A0A8D9L8Q7</accession>
<gene>
    <name evidence="17" type="primary">bfrD</name>
    <name evidence="17" type="ORF">ERS852380_02126</name>
</gene>
<keyword evidence="4" id="KW-0410">Iron transport</keyword>
<keyword evidence="5 12" id="KW-0812">Transmembrane</keyword>
<organism evidence="17 18">
    <name type="scientific">Parabacteroides distasonis</name>
    <dbReference type="NCBI Taxonomy" id="823"/>
    <lineage>
        <taxon>Bacteria</taxon>
        <taxon>Pseudomonadati</taxon>
        <taxon>Bacteroidota</taxon>
        <taxon>Bacteroidia</taxon>
        <taxon>Bacteroidales</taxon>
        <taxon>Tannerellaceae</taxon>
        <taxon>Parabacteroides</taxon>
    </lineage>
</organism>
<dbReference type="Pfam" id="PF00593">
    <property type="entry name" value="TonB_dep_Rec_b-barrel"/>
    <property type="match status" value="1"/>
</dbReference>
<keyword evidence="11 12" id="KW-0998">Cell outer membrane</keyword>
<evidence type="ECO:0000256" key="4">
    <source>
        <dbReference type="ARBA" id="ARBA00022496"/>
    </source>
</evidence>